<sequence length="384" mass="43853">MRFMHSSVRTYLCNIRAYSTSSAGYQSLVYNARENVSTLLERQDRSSYLLSQYVPEPARDAFLAIRAFNLEINKIDDRGSAQSSQVSDYMSQTVGVSPADMKFKFWSDLLSQIFMSPNSEKHIGEPIAILLRDALRNNLNLDISYLHKFLQTRRLFLKSKSFKTVEDICSYGEGTYSQLNYLTQGLLLSPSISPSTIQLLEHSEQLQTVAGDVAAHIGQATSASSMILGLPYYASKRNQVTLPIDLMTKFDLSQEDVIRVFQGHLKDDSKLPDVRDKMKNVIFEAAITANDHILTARQKISQIQNVIPDIVKSNPKDALLQKYSRKWRKNIPDVLFIPFMTGIPSALYLQKLEKYDFDILNSKVSQKEWRLAYKSFMSYYTRSI</sequence>
<dbReference type="EMBL" id="FO082055">
    <property type="protein sequence ID" value="CCE79262.1"/>
    <property type="molecule type" value="Genomic_DNA"/>
</dbReference>
<dbReference type="Proteomes" id="UP000005222">
    <property type="component" value="Chromosome E"/>
</dbReference>
<dbReference type="OMA" id="TRANDHI"/>
<evidence type="ECO:0000313" key="2">
    <source>
        <dbReference type="Proteomes" id="UP000005222"/>
    </source>
</evidence>
<dbReference type="Gene3D" id="1.10.600.10">
    <property type="entry name" value="Farnesyl Diphosphate Synthase"/>
    <property type="match status" value="1"/>
</dbReference>
<accession>G8YMU4</accession>
<dbReference type="SUPFAM" id="SSF48576">
    <property type="entry name" value="Terpenoid synthases"/>
    <property type="match status" value="1"/>
</dbReference>
<protein>
    <submittedName>
        <fullName evidence="1">Piso0_001314 protein</fullName>
    </submittedName>
</protein>
<dbReference type="Pfam" id="PF00494">
    <property type="entry name" value="SQS_PSY"/>
    <property type="match status" value="1"/>
</dbReference>
<dbReference type="AlphaFoldDB" id="G8YMU4"/>
<organism evidence="1 2">
    <name type="scientific">Pichia sorbitophila (strain ATCC MYA-4447 / BCRC 22081 / CBS 7064 / NBRC 10061 / NRRL Y-12695)</name>
    <name type="common">Hybrid yeast</name>
    <dbReference type="NCBI Taxonomy" id="559304"/>
    <lineage>
        <taxon>Eukaryota</taxon>
        <taxon>Fungi</taxon>
        <taxon>Dikarya</taxon>
        <taxon>Ascomycota</taxon>
        <taxon>Saccharomycotina</taxon>
        <taxon>Pichiomycetes</taxon>
        <taxon>Debaryomycetaceae</taxon>
        <taxon>Millerozyma</taxon>
    </lineage>
</organism>
<name>G8YMU4_PICSO</name>
<keyword evidence="2" id="KW-1185">Reference proteome</keyword>
<proteinExistence type="predicted"/>
<dbReference type="InterPro" id="IPR002060">
    <property type="entry name" value="Squ/phyt_synthse"/>
</dbReference>
<dbReference type="OrthoDB" id="270318at2759"/>
<dbReference type="InParanoid" id="G8YMU4"/>
<reference evidence="1 2" key="1">
    <citation type="journal article" date="2012" name="G3 (Bethesda)">
        <title>Pichia sorbitophila, an interspecies yeast hybrid reveals early steps of genome resolution following polyploidization.</title>
        <authorList>
            <person name="Leh Louis V."/>
            <person name="Despons L."/>
            <person name="Friedrich A."/>
            <person name="Martin T."/>
            <person name="Durrens P."/>
            <person name="Casaregola S."/>
            <person name="Neuveglise C."/>
            <person name="Fairhead C."/>
            <person name="Marck C."/>
            <person name="Cruz J.A."/>
            <person name="Straub M.L."/>
            <person name="Kugler V."/>
            <person name="Sacerdot C."/>
            <person name="Uzunov Z."/>
            <person name="Thierry A."/>
            <person name="Weiss S."/>
            <person name="Bleykasten C."/>
            <person name="De Montigny J."/>
            <person name="Jacques N."/>
            <person name="Jung P."/>
            <person name="Lemaire M."/>
            <person name="Mallet S."/>
            <person name="Morel G."/>
            <person name="Richard G.F."/>
            <person name="Sarkar A."/>
            <person name="Savel G."/>
            <person name="Schacherer J."/>
            <person name="Seret M.L."/>
            <person name="Talla E."/>
            <person name="Samson G."/>
            <person name="Jubin C."/>
            <person name="Poulain J."/>
            <person name="Vacherie B."/>
            <person name="Barbe V."/>
            <person name="Pelletier E."/>
            <person name="Sherman D.J."/>
            <person name="Westhof E."/>
            <person name="Weissenbach J."/>
            <person name="Baret P.V."/>
            <person name="Wincker P."/>
            <person name="Gaillardin C."/>
            <person name="Dujon B."/>
            <person name="Souciet J.L."/>
        </authorList>
    </citation>
    <scope>NUCLEOTIDE SEQUENCE [LARGE SCALE GENOMIC DNA]</scope>
    <source>
        <strain evidence="2">ATCC MYA-4447 / BCRC 22081 / CBS 7064 / NBRC 10061 / NRRL Y-12695</strain>
    </source>
</reference>
<dbReference type="STRING" id="559304.G8YMU4"/>
<evidence type="ECO:0000313" key="1">
    <source>
        <dbReference type="EMBL" id="CCE79262.1"/>
    </source>
</evidence>
<dbReference type="InterPro" id="IPR008949">
    <property type="entry name" value="Isoprenoid_synthase_dom_sf"/>
</dbReference>
<gene>
    <name evidence="1" type="primary">Piso0_001314</name>
    <name evidence="1" type="ORF">GNLVRS01_PISO0E02358g</name>
</gene>
<dbReference type="HOGENOM" id="CLU_037269_6_3_1"/>
<dbReference type="eggNOG" id="KOG4411">
    <property type="taxonomic scope" value="Eukaryota"/>
</dbReference>